<dbReference type="PANTHER" id="PTHR42771">
    <property type="entry name" value="IRON(3+)-HYDROXAMATE IMPORT ATP-BINDING PROTEIN FHUC"/>
    <property type="match status" value="1"/>
</dbReference>
<dbReference type="PANTHER" id="PTHR42771:SF2">
    <property type="entry name" value="IRON(3+)-HYDROXAMATE IMPORT ATP-BINDING PROTEIN FHUC"/>
    <property type="match status" value="1"/>
</dbReference>
<evidence type="ECO:0000256" key="1">
    <source>
        <dbReference type="ARBA" id="ARBA00004202"/>
    </source>
</evidence>
<dbReference type="EMBL" id="AP028055">
    <property type="protein sequence ID" value="BEH00534.1"/>
    <property type="molecule type" value="Genomic_DNA"/>
</dbReference>
<dbReference type="Proteomes" id="UP001496674">
    <property type="component" value="Chromosome"/>
</dbReference>
<dbReference type="InterPro" id="IPR027417">
    <property type="entry name" value="P-loop_NTPase"/>
</dbReference>
<dbReference type="SMART" id="SM00382">
    <property type="entry name" value="AAA"/>
    <property type="match status" value="1"/>
</dbReference>
<dbReference type="CDD" id="cd03214">
    <property type="entry name" value="ABC_Iron-Siderophores_B12_Hemin"/>
    <property type="match status" value="1"/>
</dbReference>
<evidence type="ECO:0000256" key="2">
    <source>
        <dbReference type="ARBA" id="ARBA00022448"/>
    </source>
</evidence>
<dbReference type="InterPro" id="IPR003593">
    <property type="entry name" value="AAA+_ATPase"/>
</dbReference>
<dbReference type="InterPro" id="IPR051535">
    <property type="entry name" value="Siderophore_ABC-ATPase"/>
</dbReference>
<evidence type="ECO:0000256" key="5">
    <source>
        <dbReference type="ARBA" id="ARBA00022741"/>
    </source>
</evidence>
<dbReference type="Pfam" id="PF00005">
    <property type="entry name" value="ABC_tran"/>
    <property type="match status" value="1"/>
</dbReference>
<evidence type="ECO:0000256" key="3">
    <source>
        <dbReference type="ARBA" id="ARBA00022475"/>
    </source>
</evidence>
<feature type="domain" description="ABC transporter" evidence="10">
    <location>
        <begin position="7"/>
        <end position="247"/>
    </location>
</feature>
<evidence type="ECO:0000256" key="9">
    <source>
        <dbReference type="ARBA" id="ARBA00023136"/>
    </source>
</evidence>
<accession>A0ABM8IJV2</accession>
<dbReference type="Gene3D" id="3.40.50.300">
    <property type="entry name" value="P-loop containing nucleotide triphosphate hydrolases"/>
    <property type="match status" value="1"/>
</dbReference>
<keyword evidence="5" id="KW-0547">Nucleotide-binding</keyword>
<proteinExistence type="predicted"/>
<keyword evidence="2" id="KW-0813">Transport</keyword>
<dbReference type="PROSITE" id="PS50893">
    <property type="entry name" value="ABC_TRANSPORTER_2"/>
    <property type="match status" value="1"/>
</dbReference>
<dbReference type="GO" id="GO:0005524">
    <property type="term" value="F:ATP binding"/>
    <property type="evidence" value="ECO:0007669"/>
    <property type="project" value="UniProtKB-KW"/>
</dbReference>
<evidence type="ECO:0000256" key="4">
    <source>
        <dbReference type="ARBA" id="ARBA00022496"/>
    </source>
</evidence>
<keyword evidence="6 11" id="KW-0067">ATP-binding</keyword>
<evidence type="ECO:0000256" key="8">
    <source>
        <dbReference type="ARBA" id="ARBA00023065"/>
    </source>
</evidence>
<evidence type="ECO:0000259" key="10">
    <source>
        <dbReference type="PROSITE" id="PS50893"/>
    </source>
</evidence>
<evidence type="ECO:0000313" key="12">
    <source>
        <dbReference type="Proteomes" id="UP001496674"/>
    </source>
</evidence>
<dbReference type="InterPro" id="IPR003439">
    <property type="entry name" value="ABC_transporter-like_ATP-bd"/>
</dbReference>
<evidence type="ECO:0000313" key="11">
    <source>
        <dbReference type="EMBL" id="BEH00534.1"/>
    </source>
</evidence>
<keyword evidence="12" id="KW-1185">Reference proteome</keyword>
<keyword evidence="4" id="KW-0410">Iron transport</keyword>
<dbReference type="SUPFAM" id="SSF52540">
    <property type="entry name" value="P-loop containing nucleoside triphosphate hydrolases"/>
    <property type="match status" value="1"/>
</dbReference>
<evidence type="ECO:0000256" key="6">
    <source>
        <dbReference type="ARBA" id="ARBA00022840"/>
    </source>
</evidence>
<sequence length="335" mass="37501">MMPDAIIQTRNLTIGYVTRKETYPVQTDLDLEVFQGEMVCLIGPNGCGKSTLLRTLAGLQPVLQGEVCIDKLPLGKQSLSNKARLLSLVLTDRVDVNNLSVFNLVAMGRNPYTDWLGRLTDADHELVHTALSQVHLEGYANRYINQLSDGERQRAMIAKALVQDTPVIMLDEPTAHLDINNRVEVMMLLHELARRTNKAIVLSTHELDLALQTADKLWLMTPNNGIAVGAPEDLILTNKFQKVFAHNSYRFDSLTGNFMVKHADTPRMVSLKSSVKGNRTYWTERALLRNGYRISPDASLIITVDEDSDSWLLSTEEEVLASSSLQELLLQMESL</sequence>
<protein>
    <submittedName>
        <fullName evidence="11">Iron(III) ABC transporter ATP-binding protein</fullName>
    </submittedName>
</protein>
<evidence type="ECO:0000256" key="7">
    <source>
        <dbReference type="ARBA" id="ARBA00023004"/>
    </source>
</evidence>
<organism evidence="11 12">
    <name type="scientific">Bacteroides sedimenti</name>
    <dbReference type="NCBI Taxonomy" id="2136147"/>
    <lineage>
        <taxon>Bacteria</taxon>
        <taxon>Pseudomonadati</taxon>
        <taxon>Bacteroidota</taxon>
        <taxon>Bacteroidia</taxon>
        <taxon>Bacteroidales</taxon>
        <taxon>Bacteroidaceae</taxon>
        <taxon>Bacteroides</taxon>
    </lineage>
</organism>
<name>A0ABM8IJV2_9BACE</name>
<keyword evidence="7" id="KW-0408">Iron</keyword>
<keyword evidence="8" id="KW-0406">Ion transport</keyword>
<keyword evidence="9" id="KW-0472">Membrane</keyword>
<keyword evidence="3" id="KW-1003">Cell membrane</keyword>
<gene>
    <name evidence="11" type="ORF">BSYN_27980</name>
</gene>
<comment type="subcellular location">
    <subcellularLocation>
        <location evidence="1">Cell membrane</location>
        <topology evidence="1">Peripheral membrane protein</topology>
    </subcellularLocation>
</comment>
<reference evidence="11 12" key="1">
    <citation type="submission" date="2023-04" db="EMBL/GenBank/DDBJ databases">
        <title>Draft genome sequence of acteroides sedimenti strain YN3PY1.</title>
        <authorList>
            <person name="Yoshida N."/>
        </authorList>
    </citation>
    <scope>NUCLEOTIDE SEQUENCE [LARGE SCALE GENOMIC DNA]</scope>
    <source>
        <strain evidence="11 12">YN3PY1</strain>
    </source>
</reference>